<dbReference type="SUPFAM" id="SSF54695">
    <property type="entry name" value="POZ domain"/>
    <property type="match status" value="1"/>
</dbReference>
<dbReference type="InterPro" id="IPR011333">
    <property type="entry name" value="SKP1/BTB/POZ_sf"/>
</dbReference>
<dbReference type="Gene3D" id="3.30.710.10">
    <property type="entry name" value="Potassium Channel Kv1.1, Chain A"/>
    <property type="match status" value="1"/>
</dbReference>
<dbReference type="Pfam" id="PF07534">
    <property type="entry name" value="TLD"/>
    <property type="match status" value="1"/>
</dbReference>
<evidence type="ECO:0000313" key="4">
    <source>
        <dbReference type="Proteomes" id="UP000022910"/>
    </source>
</evidence>
<dbReference type="Gene3D" id="1.25.40.420">
    <property type="match status" value="1"/>
</dbReference>
<dbReference type="PANTHER" id="PTHR46306">
    <property type="entry name" value="BTB/POZ DOMAIN-CONTAINING PROTEIN 9"/>
    <property type="match status" value="1"/>
</dbReference>
<dbReference type="InterPro" id="IPR000210">
    <property type="entry name" value="BTB/POZ_dom"/>
</dbReference>
<proteinExistence type="predicted"/>
<dbReference type="CDD" id="cd18186">
    <property type="entry name" value="BTB_POZ_ZBTB_KLHL-like"/>
    <property type="match status" value="1"/>
</dbReference>
<sequence>MDTQFFSRLSQNYVGLLEDDEYYDVTIEVGEDPNVKIFRAHMNILCYRSPYLRRTLVSNKKNKDNVLVHTKLPNIIPKTFQVILKYIYGGILSLNDQDTSDILKVLIAANELCLQELVDYLQNYLIKNKSEWMEQHFELTHQTSFQSNNLLELQQFCTNLMVNSPEKLFKSFDFTSLSENSLVQLIKRDDLQMKEIEVWEHVLKWGLAKNPTIISDPVTWTDNDFKTMENTIQHCLPSIRFFSLSSKEFLNKVRPYKKLLKHQIYEDLVNSYMDPDSNPNENILPPRNIKHDGIIDSKIVNLNIVSTISRWIDKIDVNNKFAHFRESYLPYKFQLLLRGSRDGFTPKKFHELCDNKPSNVTFIKIKGTDEIIGGYNPTVWLTSGGYGKTKGSFVFSFKSKNNIKDAIISNVENIDHALNYNPATGPTFGSDIVVYNYINDNYSETNDYNYNYSRKYYYEKMVRDTEDEFSIDNYEVFQIMKQ</sequence>
<dbReference type="InterPro" id="IPR011705">
    <property type="entry name" value="BACK"/>
</dbReference>
<dbReference type="Pfam" id="PF00651">
    <property type="entry name" value="BTB"/>
    <property type="match status" value="1"/>
</dbReference>
<comment type="caution">
    <text evidence="3">The sequence shown here is derived from an EMBL/GenBank/DDBJ whole genome shotgun (WGS) entry which is preliminary data.</text>
</comment>
<dbReference type="PROSITE" id="PS51886">
    <property type="entry name" value="TLDC"/>
    <property type="match status" value="1"/>
</dbReference>
<protein>
    <recommendedName>
        <fullName evidence="5">Kelch-like protein 17</fullName>
    </recommendedName>
</protein>
<dbReference type="SMART" id="SM00225">
    <property type="entry name" value="BTB"/>
    <property type="match status" value="1"/>
</dbReference>
<evidence type="ECO:0000259" key="1">
    <source>
        <dbReference type="PROSITE" id="PS50097"/>
    </source>
</evidence>
<dbReference type="HOGENOM" id="CLU_021542_0_2_1"/>
<evidence type="ECO:0008006" key="5">
    <source>
        <dbReference type="Google" id="ProtNLM"/>
    </source>
</evidence>
<dbReference type="InterPro" id="IPR052407">
    <property type="entry name" value="BTB_POZ_domain_cont_9"/>
</dbReference>
<accession>A0A015JCM2</accession>
<feature type="domain" description="BTB" evidence="1">
    <location>
        <begin position="23"/>
        <end position="96"/>
    </location>
</feature>
<name>A0A015JCM2_RHIIW</name>
<dbReference type="InterPro" id="IPR006571">
    <property type="entry name" value="TLDc_dom"/>
</dbReference>
<dbReference type="Pfam" id="PF07707">
    <property type="entry name" value="BACK"/>
    <property type="match status" value="1"/>
</dbReference>
<reference evidence="3 4" key="1">
    <citation type="submission" date="2014-02" db="EMBL/GenBank/DDBJ databases">
        <title>Single nucleus genome sequencing reveals high similarity among nuclei of an endomycorrhizal fungus.</title>
        <authorList>
            <person name="Lin K."/>
            <person name="Geurts R."/>
            <person name="Zhang Z."/>
            <person name="Limpens E."/>
            <person name="Saunders D.G."/>
            <person name="Mu D."/>
            <person name="Pang E."/>
            <person name="Cao H."/>
            <person name="Cha H."/>
            <person name="Lin T."/>
            <person name="Zhou Q."/>
            <person name="Shang Y."/>
            <person name="Li Y."/>
            <person name="Ivanov S."/>
            <person name="Sharma T."/>
            <person name="Velzen R.V."/>
            <person name="Ruijter N.D."/>
            <person name="Aanen D.K."/>
            <person name="Win J."/>
            <person name="Kamoun S."/>
            <person name="Bisseling T."/>
            <person name="Huang S."/>
        </authorList>
    </citation>
    <scope>NUCLEOTIDE SEQUENCE [LARGE SCALE GENOMIC DNA]</scope>
    <source>
        <strain evidence="4">DAOM197198w</strain>
    </source>
</reference>
<organism evidence="3 4">
    <name type="scientific">Rhizophagus irregularis (strain DAOM 197198w)</name>
    <name type="common">Glomus intraradices</name>
    <dbReference type="NCBI Taxonomy" id="1432141"/>
    <lineage>
        <taxon>Eukaryota</taxon>
        <taxon>Fungi</taxon>
        <taxon>Fungi incertae sedis</taxon>
        <taxon>Mucoromycota</taxon>
        <taxon>Glomeromycotina</taxon>
        <taxon>Glomeromycetes</taxon>
        <taxon>Glomerales</taxon>
        <taxon>Glomeraceae</taxon>
        <taxon>Rhizophagus</taxon>
    </lineage>
</organism>
<dbReference type="PANTHER" id="PTHR46306:SF1">
    <property type="entry name" value="BTB_POZ DOMAIN-CONTAINING PROTEIN 9"/>
    <property type="match status" value="1"/>
</dbReference>
<evidence type="ECO:0000313" key="3">
    <source>
        <dbReference type="EMBL" id="EXX64675.1"/>
    </source>
</evidence>
<dbReference type="GO" id="GO:0005737">
    <property type="term" value="C:cytoplasm"/>
    <property type="evidence" value="ECO:0007669"/>
    <property type="project" value="TreeGrafter"/>
</dbReference>
<keyword evidence="4" id="KW-1185">Reference proteome</keyword>
<dbReference type="EMBL" id="JEMT01022940">
    <property type="protein sequence ID" value="EXX64675.1"/>
    <property type="molecule type" value="Genomic_DNA"/>
</dbReference>
<dbReference type="AlphaFoldDB" id="A0A015JCM2"/>
<gene>
    <name evidence="3" type="ORF">RirG_140540</name>
</gene>
<feature type="domain" description="TLDc" evidence="2">
    <location>
        <begin position="298"/>
        <end position="480"/>
    </location>
</feature>
<dbReference type="Proteomes" id="UP000022910">
    <property type="component" value="Unassembled WGS sequence"/>
</dbReference>
<evidence type="ECO:0000259" key="2">
    <source>
        <dbReference type="PROSITE" id="PS51886"/>
    </source>
</evidence>
<dbReference type="PROSITE" id="PS50097">
    <property type="entry name" value="BTB"/>
    <property type="match status" value="1"/>
</dbReference>